<protein>
    <submittedName>
        <fullName evidence="4">MedDCM-OCT-S38-C2-cds10</fullName>
    </submittedName>
</protein>
<dbReference type="AlphaFoldDB" id="S5DRI7"/>
<dbReference type="InterPro" id="IPR007372">
    <property type="entry name" value="Lipid/polyisoprenoid-bd_YceI"/>
</dbReference>
<feature type="chain" id="PRO_5004535512" evidence="2">
    <location>
        <begin position="23"/>
        <end position="247"/>
    </location>
</feature>
<evidence type="ECO:0000313" key="4">
    <source>
        <dbReference type="EMBL" id="AGQ19540.1"/>
    </source>
</evidence>
<feature type="domain" description="Lipid/polyisoprenoid-binding YceI-like" evidence="3">
    <location>
        <begin position="70"/>
        <end position="241"/>
    </location>
</feature>
<organism evidence="4">
    <name type="scientific">Candidatus Actinomarina minuta</name>
    <dbReference type="NCBI Taxonomy" id="1389454"/>
    <lineage>
        <taxon>Bacteria</taxon>
        <taxon>Bacillati</taxon>
        <taxon>Actinomycetota</taxon>
        <taxon>Actinomycetes</taxon>
        <taxon>Candidatus Actinomarinidae</taxon>
        <taxon>Candidatus Actinomarinales</taxon>
        <taxon>Candidatus Actinomarineae</taxon>
        <taxon>Candidatus Actinomarinaceae</taxon>
        <taxon>Candidatus Actinomarina</taxon>
    </lineage>
</organism>
<evidence type="ECO:0000256" key="2">
    <source>
        <dbReference type="SAM" id="SignalP"/>
    </source>
</evidence>
<name>S5DRI7_9ACTN</name>
<sequence>MKQYSKLAIVILLFASCSQQEATLTDFESENIETSTTQISEEDETAIVGETTTTIEIEQIDKFQDNLFVINKEKSTASYLAPKDFLNTNFEIVKGSTNQINGGFELSLNECEQADSCLYIKNLLISVDLSTLKSGSSIRDGAIKNNWLESKLFPSAIYKIDEIVLPNNNFDSKIDETVVGILTIRNIEVSIPFSITAYMQDDQIYISGITEVDTTWFGFDAPTKFNAWEVLNPIGIEIDFVAEKSDS</sequence>
<dbReference type="Gene3D" id="2.40.128.110">
    <property type="entry name" value="Lipid/polyisoprenoid-binding, YceI-like"/>
    <property type="match status" value="1"/>
</dbReference>
<evidence type="ECO:0000259" key="3">
    <source>
        <dbReference type="Pfam" id="PF04264"/>
    </source>
</evidence>
<keyword evidence="2" id="KW-0732">Signal</keyword>
<reference evidence="4" key="1">
    <citation type="journal article" date="2013" name="Sci. Rep.">
        <title>Metagenomics uncovers a new group of low GC and ultra-small marine Actinobacteria.</title>
        <authorList>
            <person name="Ghai R."/>
            <person name="Mizuno C.M."/>
            <person name="Picazo A."/>
            <person name="Camacho A."/>
            <person name="Rodriguez-Valera F."/>
        </authorList>
    </citation>
    <scope>NUCLEOTIDE SEQUENCE</scope>
</reference>
<accession>S5DRI7</accession>
<feature type="signal peptide" evidence="2">
    <location>
        <begin position="1"/>
        <end position="22"/>
    </location>
</feature>
<dbReference type="SUPFAM" id="SSF101874">
    <property type="entry name" value="YceI-like"/>
    <property type="match status" value="1"/>
</dbReference>
<dbReference type="InterPro" id="IPR036761">
    <property type="entry name" value="TTHA0802/YceI-like_sf"/>
</dbReference>
<evidence type="ECO:0000256" key="1">
    <source>
        <dbReference type="ARBA" id="ARBA00008812"/>
    </source>
</evidence>
<proteinExistence type="inferred from homology"/>
<dbReference type="EMBL" id="KC811135">
    <property type="protein sequence ID" value="AGQ19540.1"/>
    <property type="molecule type" value="Genomic_DNA"/>
</dbReference>
<dbReference type="PROSITE" id="PS51257">
    <property type="entry name" value="PROKAR_LIPOPROTEIN"/>
    <property type="match status" value="1"/>
</dbReference>
<comment type="similarity">
    <text evidence="1">Belongs to the UPF0312 family.</text>
</comment>
<dbReference type="Pfam" id="PF04264">
    <property type="entry name" value="YceI"/>
    <property type="match status" value="1"/>
</dbReference>